<dbReference type="AlphaFoldDB" id="A0A139AUZ6"/>
<evidence type="ECO:0000256" key="1">
    <source>
        <dbReference type="ARBA" id="ARBA00007754"/>
    </source>
</evidence>
<evidence type="ECO:0000259" key="5">
    <source>
        <dbReference type="PROSITE" id="PS51764"/>
    </source>
</evidence>
<dbReference type="Proteomes" id="UP000070544">
    <property type="component" value="Unassembled WGS sequence"/>
</dbReference>
<keyword evidence="2 6" id="KW-0378">Hydrolase</keyword>
<comment type="similarity">
    <text evidence="1 4">Belongs to the glycosyl hydrolase 26 family.</text>
</comment>
<dbReference type="GO" id="GO:0006080">
    <property type="term" value="P:substituted mannan metabolic process"/>
    <property type="evidence" value="ECO:0007669"/>
    <property type="project" value="InterPro"/>
</dbReference>
<dbReference type="Gene3D" id="3.20.20.80">
    <property type="entry name" value="Glycosidases"/>
    <property type="match status" value="1"/>
</dbReference>
<gene>
    <name evidence="6" type="ORF">M427DRAFT_378512</name>
</gene>
<protein>
    <submittedName>
        <fullName evidence="6">Glycoside hydrolase family 26 protein</fullName>
    </submittedName>
</protein>
<accession>A0A139AUZ6</accession>
<name>A0A139AUZ6_GONPJ</name>
<dbReference type="InterPro" id="IPR000805">
    <property type="entry name" value="Glyco_hydro_26"/>
</dbReference>
<sequence length="242" mass="27784">MRFRMNGGWYSWGRQPEAYKNMFRNFSTIVKATAPATAMAWLPTVSNSYPFDQRRLPPVNSTEFRALDTNGNGQLDAGDDPYEPFYPGDEYVDWVGGTIYYYGPSYPYINNYLPSPNFLSNALDGVSGTDVFYDRFCRQRNKSLVWAETSIFHWPNGTGYDSLSQKQAWWRLMLSRTTRARYPKFQALAWFEIVKVETAWQNQTIDFAISSNQTVMNAFLQDISPAGSVASNIDYTTLEWGS</sequence>
<feature type="domain" description="GH26" evidence="5">
    <location>
        <begin position="1"/>
        <end position="219"/>
    </location>
</feature>
<reference evidence="6 7" key="1">
    <citation type="journal article" date="2015" name="Genome Biol. Evol.">
        <title>Phylogenomic analyses indicate that early fungi evolved digesting cell walls of algal ancestors of land plants.</title>
        <authorList>
            <person name="Chang Y."/>
            <person name="Wang S."/>
            <person name="Sekimoto S."/>
            <person name="Aerts A.L."/>
            <person name="Choi C."/>
            <person name="Clum A."/>
            <person name="LaButti K.M."/>
            <person name="Lindquist E.A."/>
            <person name="Yee Ngan C."/>
            <person name="Ohm R.A."/>
            <person name="Salamov A.A."/>
            <person name="Grigoriev I.V."/>
            <person name="Spatafora J.W."/>
            <person name="Berbee M.L."/>
        </authorList>
    </citation>
    <scope>NUCLEOTIDE SEQUENCE [LARGE SCALE GENOMIC DNA]</scope>
    <source>
        <strain evidence="6 7">JEL478</strain>
    </source>
</reference>
<comment type="caution">
    <text evidence="4">Lacks conserved residue(s) required for the propagation of feature annotation.</text>
</comment>
<evidence type="ECO:0000256" key="2">
    <source>
        <dbReference type="ARBA" id="ARBA00022801"/>
    </source>
</evidence>
<dbReference type="PROSITE" id="PS51764">
    <property type="entry name" value="GH26"/>
    <property type="match status" value="1"/>
</dbReference>
<dbReference type="SUPFAM" id="SSF51445">
    <property type="entry name" value="(Trans)glycosidases"/>
    <property type="match status" value="1"/>
</dbReference>
<evidence type="ECO:0000256" key="4">
    <source>
        <dbReference type="PROSITE-ProRule" id="PRU01100"/>
    </source>
</evidence>
<dbReference type="PANTHER" id="PTHR40079:SF4">
    <property type="entry name" value="GH26 DOMAIN-CONTAINING PROTEIN-RELATED"/>
    <property type="match status" value="1"/>
</dbReference>
<dbReference type="PANTHER" id="PTHR40079">
    <property type="entry name" value="MANNAN ENDO-1,4-BETA-MANNOSIDASE E-RELATED"/>
    <property type="match status" value="1"/>
</dbReference>
<keyword evidence="3" id="KW-0326">Glycosidase</keyword>
<organism evidence="6 7">
    <name type="scientific">Gonapodya prolifera (strain JEL478)</name>
    <name type="common">Monoblepharis prolifera</name>
    <dbReference type="NCBI Taxonomy" id="1344416"/>
    <lineage>
        <taxon>Eukaryota</taxon>
        <taxon>Fungi</taxon>
        <taxon>Fungi incertae sedis</taxon>
        <taxon>Chytridiomycota</taxon>
        <taxon>Chytridiomycota incertae sedis</taxon>
        <taxon>Monoblepharidomycetes</taxon>
        <taxon>Monoblepharidales</taxon>
        <taxon>Gonapodyaceae</taxon>
        <taxon>Gonapodya</taxon>
    </lineage>
</organism>
<dbReference type="GO" id="GO:0016985">
    <property type="term" value="F:mannan endo-1,4-beta-mannosidase activity"/>
    <property type="evidence" value="ECO:0007669"/>
    <property type="project" value="InterPro"/>
</dbReference>
<dbReference type="InterPro" id="IPR017853">
    <property type="entry name" value="GH"/>
</dbReference>
<keyword evidence="7" id="KW-1185">Reference proteome</keyword>
<evidence type="ECO:0000313" key="7">
    <source>
        <dbReference type="Proteomes" id="UP000070544"/>
    </source>
</evidence>
<evidence type="ECO:0000256" key="3">
    <source>
        <dbReference type="ARBA" id="ARBA00023295"/>
    </source>
</evidence>
<evidence type="ECO:0000313" key="6">
    <source>
        <dbReference type="EMBL" id="KXS20566.1"/>
    </source>
</evidence>
<dbReference type="OrthoDB" id="428177at2759"/>
<dbReference type="EMBL" id="KQ965735">
    <property type="protein sequence ID" value="KXS20566.1"/>
    <property type="molecule type" value="Genomic_DNA"/>
</dbReference>
<proteinExistence type="inferred from homology"/>
<dbReference type="InterPro" id="IPR022790">
    <property type="entry name" value="GH26_dom"/>
</dbReference>